<sequence>MTIDQIIFQAINDLVHKHWLLDWLGIFLASYLNYFLILIAIFLLIKEKNRRQRIYFFCLAALSVILARGIITEIIRLFYYRPRPFLVLQIQPLVNHDITASFPSGHATAYFALALAIFYFNRKWGWRCLILALLIGLARIFVGLHWPLDILTGALIGLGSAFLIRKLIPQIPRNS</sequence>
<dbReference type="Proteomes" id="UP000182693">
    <property type="component" value="Unassembled WGS sequence"/>
</dbReference>
<name>A0A1J4XUZ4_9BACT</name>
<protein>
    <recommendedName>
        <fullName evidence="2">Phosphatidic acid phosphatase type 2/haloperoxidase domain-containing protein</fullName>
    </recommendedName>
</protein>
<organism evidence="3 4">
    <name type="scientific">Candidatus Wolfebacteria bacterium CG1_02_39_135</name>
    <dbReference type="NCBI Taxonomy" id="1805425"/>
    <lineage>
        <taxon>Bacteria</taxon>
        <taxon>Candidatus Wolfeibacteriota</taxon>
    </lineage>
</organism>
<dbReference type="InterPro" id="IPR000326">
    <property type="entry name" value="PAP2/HPO"/>
</dbReference>
<feature type="domain" description="Phosphatidic acid phosphatase type 2/haloperoxidase" evidence="2">
    <location>
        <begin position="57"/>
        <end position="165"/>
    </location>
</feature>
<gene>
    <name evidence="3" type="ORF">AUJ30_00800</name>
</gene>
<keyword evidence="1" id="KW-0472">Membrane</keyword>
<dbReference type="AlphaFoldDB" id="A0A1J4XUZ4"/>
<dbReference type="Gene3D" id="1.20.144.10">
    <property type="entry name" value="Phosphatidic acid phosphatase type 2/haloperoxidase"/>
    <property type="match status" value="1"/>
</dbReference>
<feature type="transmembrane region" description="Helical" evidence="1">
    <location>
        <begin position="126"/>
        <end position="144"/>
    </location>
</feature>
<dbReference type="STRING" id="1805425.AUJ30_00800"/>
<dbReference type="InterPro" id="IPR036938">
    <property type="entry name" value="PAP2/HPO_sf"/>
</dbReference>
<dbReference type="PANTHER" id="PTHR14969:SF13">
    <property type="entry name" value="AT30094P"/>
    <property type="match status" value="1"/>
</dbReference>
<evidence type="ECO:0000256" key="1">
    <source>
        <dbReference type="SAM" id="Phobius"/>
    </source>
</evidence>
<evidence type="ECO:0000259" key="2">
    <source>
        <dbReference type="SMART" id="SM00014"/>
    </source>
</evidence>
<feature type="transmembrane region" description="Helical" evidence="1">
    <location>
        <begin position="100"/>
        <end position="119"/>
    </location>
</feature>
<accession>A0A1J4XUZ4</accession>
<keyword evidence="1" id="KW-0812">Transmembrane</keyword>
<keyword evidence="1" id="KW-1133">Transmembrane helix</keyword>
<dbReference type="SUPFAM" id="SSF48317">
    <property type="entry name" value="Acid phosphatase/Vanadium-dependent haloperoxidase"/>
    <property type="match status" value="1"/>
</dbReference>
<proteinExistence type="predicted"/>
<feature type="transmembrane region" description="Helical" evidence="1">
    <location>
        <begin position="54"/>
        <end position="80"/>
    </location>
</feature>
<feature type="transmembrane region" description="Helical" evidence="1">
    <location>
        <begin position="23"/>
        <end position="45"/>
    </location>
</feature>
<dbReference type="Pfam" id="PF01569">
    <property type="entry name" value="PAP2"/>
    <property type="match status" value="1"/>
</dbReference>
<dbReference type="EMBL" id="MNWX01000015">
    <property type="protein sequence ID" value="OIO65562.1"/>
    <property type="molecule type" value="Genomic_DNA"/>
</dbReference>
<comment type="caution">
    <text evidence="3">The sequence shown here is derived from an EMBL/GenBank/DDBJ whole genome shotgun (WGS) entry which is preliminary data.</text>
</comment>
<feature type="transmembrane region" description="Helical" evidence="1">
    <location>
        <begin position="150"/>
        <end position="168"/>
    </location>
</feature>
<dbReference type="SMART" id="SM00014">
    <property type="entry name" value="acidPPc"/>
    <property type="match status" value="1"/>
</dbReference>
<dbReference type="PANTHER" id="PTHR14969">
    <property type="entry name" value="SPHINGOSINE-1-PHOSPHATE PHOSPHOHYDROLASE"/>
    <property type="match status" value="1"/>
</dbReference>
<evidence type="ECO:0000313" key="3">
    <source>
        <dbReference type="EMBL" id="OIO65562.1"/>
    </source>
</evidence>
<evidence type="ECO:0000313" key="4">
    <source>
        <dbReference type="Proteomes" id="UP000182693"/>
    </source>
</evidence>
<reference evidence="3 4" key="1">
    <citation type="journal article" date="2016" name="Environ. Microbiol.">
        <title>Genomic resolution of a cold subsurface aquifer community provides metabolic insights for novel microbes adapted to high CO concentrations.</title>
        <authorList>
            <person name="Probst A.J."/>
            <person name="Castelle C.J."/>
            <person name="Singh A."/>
            <person name="Brown C.T."/>
            <person name="Anantharaman K."/>
            <person name="Sharon I."/>
            <person name="Hug L.A."/>
            <person name="Burstein D."/>
            <person name="Emerson J.B."/>
            <person name="Thomas B.C."/>
            <person name="Banfield J.F."/>
        </authorList>
    </citation>
    <scope>NUCLEOTIDE SEQUENCE [LARGE SCALE GENOMIC DNA]</scope>
    <source>
        <strain evidence="3">CG1_02_39_135</strain>
    </source>
</reference>